<feature type="compositionally biased region" description="Low complexity" evidence="1">
    <location>
        <begin position="21"/>
        <end position="36"/>
    </location>
</feature>
<keyword evidence="3" id="KW-0614">Plasmid</keyword>
<name>A0A3G4RPT2_ECOLX</name>
<dbReference type="AlphaFoldDB" id="A0A3G4RPT2"/>
<accession>A0A3G4RPT2</accession>
<gene>
    <name evidence="3" type="ORF">D0356_00172</name>
</gene>
<feature type="domain" description="Colicin S4 translocation" evidence="2">
    <location>
        <begin position="76"/>
        <end position="105"/>
    </location>
</feature>
<dbReference type="Pfam" id="PF22512">
    <property type="entry name" value="Csa_translocation_dom"/>
    <property type="match status" value="1"/>
</dbReference>
<sequence length="129" mass="13250">MAKELSGYGPTAGESMGGTGANLNQQGGNNNSNSGVHWGGGSGSGNGGREHGSQTGWGWSKTNNPDVPPYVDDNGQVRITITNGLVKTPVYGVPGAGGNSDVQGAISLKILMMKLLVSGIKTTYRERLM</sequence>
<proteinExistence type="predicted"/>
<evidence type="ECO:0000313" key="3">
    <source>
        <dbReference type="EMBL" id="AYU67709.1"/>
    </source>
</evidence>
<dbReference type="EMBL" id="MH846727">
    <property type="protein sequence ID" value="AYU67709.1"/>
    <property type="molecule type" value="Genomic_DNA"/>
</dbReference>
<evidence type="ECO:0000256" key="1">
    <source>
        <dbReference type="SAM" id="MobiDB-lite"/>
    </source>
</evidence>
<protein>
    <recommendedName>
        <fullName evidence="2">Colicin S4 translocation domain-containing protein</fullName>
    </recommendedName>
</protein>
<feature type="compositionally biased region" description="Polar residues" evidence="1">
    <location>
        <begin position="54"/>
        <end position="65"/>
    </location>
</feature>
<feature type="region of interest" description="Disordered" evidence="1">
    <location>
        <begin position="1"/>
        <end position="74"/>
    </location>
</feature>
<geneLocation type="plasmid" evidence="3">
    <name>p17-346F</name>
</geneLocation>
<reference evidence="3" key="1">
    <citation type="journal article" date="2018" name="Vet. Microbiol.">
        <title>Characterization of plasmids harboring blaCTX-M genes in Escherichia coli from French pigs.</title>
        <authorList>
            <person name="Lucas P."/>
            <person name="Jouy E."/>
            <person name="Le Devendec L."/>
            <person name="de Boisseson C."/>
            <person name="Perrin-Guyomard A."/>
            <person name="Jove T."/>
            <person name="Blanchard Y."/>
            <person name="Touzain F."/>
            <person name="Kempf I."/>
        </authorList>
    </citation>
    <scope>NUCLEOTIDE SEQUENCE</scope>
    <source>
        <strain evidence="3">17-346F</strain>
        <plasmid evidence="3">p17-346F</plasmid>
    </source>
</reference>
<dbReference type="InterPro" id="IPR055031">
    <property type="entry name" value="Csa_translocation_dom"/>
</dbReference>
<dbReference type="Gene3D" id="4.10.80.380">
    <property type="match status" value="1"/>
</dbReference>
<evidence type="ECO:0000259" key="2">
    <source>
        <dbReference type="Pfam" id="PF22512"/>
    </source>
</evidence>
<organism evidence="3">
    <name type="scientific">Escherichia coli</name>
    <dbReference type="NCBI Taxonomy" id="562"/>
    <lineage>
        <taxon>Bacteria</taxon>
        <taxon>Pseudomonadati</taxon>
        <taxon>Pseudomonadota</taxon>
        <taxon>Gammaproteobacteria</taxon>
        <taxon>Enterobacterales</taxon>
        <taxon>Enterobacteriaceae</taxon>
        <taxon>Escherichia</taxon>
    </lineage>
</organism>
<feature type="compositionally biased region" description="Gly residues" evidence="1">
    <location>
        <begin position="37"/>
        <end position="47"/>
    </location>
</feature>